<keyword evidence="2" id="KW-0472">Membrane</keyword>
<dbReference type="InterPro" id="IPR008979">
    <property type="entry name" value="Galactose-bd-like_sf"/>
</dbReference>
<keyword evidence="5" id="KW-1185">Reference proteome</keyword>
<sequence>MVAPIGKPGAVALPPKEAPLSVVGAVGGGEQPEALRPQEQRRRPHVVVKSAPTRRLEPGDLVCGDCGEGNPQTRKFCSRCGASLVDAESVRRRWWQRLLPRRGAKVRKAGERPKRGRNRGKSKLGKALGAVFPAIRKFVAVALILVGIAYGLFAPFRGWVNEQVVAGRQNIEWILFGKFDPVHPTGVKAAVQLADHPGAAATDGLTNTYWAAPVNGAEPALVFTFDHPVNLDRAIIRSGASGDFQAQHRPQKLHLVYSTGKTHDVDLSDSPDPQEIQLSDGAGVSSVEIHVVALYRSMTGSAVAVTEIELFQKSR</sequence>
<evidence type="ECO:0000256" key="1">
    <source>
        <dbReference type="SAM" id="MobiDB-lite"/>
    </source>
</evidence>
<dbReference type="InterPro" id="IPR057561">
    <property type="entry name" value="NADase_transloc"/>
</dbReference>
<dbReference type="RefSeq" id="WP_149851816.1">
    <property type="nucleotide sequence ID" value="NZ_VUOB01000041.1"/>
</dbReference>
<evidence type="ECO:0000256" key="2">
    <source>
        <dbReference type="SAM" id="Phobius"/>
    </source>
</evidence>
<dbReference type="NCBIfam" id="NF047619">
    <property type="entry name" value="NADase_discoid"/>
    <property type="match status" value="1"/>
</dbReference>
<reference evidence="4 5" key="2">
    <citation type="submission" date="2019-09" db="EMBL/GenBank/DDBJ databases">
        <authorList>
            <person name="Jin C."/>
        </authorList>
    </citation>
    <scope>NUCLEOTIDE SEQUENCE [LARGE SCALE GENOMIC DNA]</scope>
    <source>
        <strain evidence="4 5">AN110305</strain>
    </source>
</reference>
<feature type="region of interest" description="Disordered" evidence="1">
    <location>
        <begin position="25"/>
        <end position="44"/>
    </location>
</feature>
<evidence type="ECO:0000313" key="4">
    <source>
        <dbReference type="EMBL" id="KAA2258799.1"/>
    </source>
</evidence>
<dbReference type="Proteomes" id="UP000323454">
    <property type="component" value="Unassembled WGS sequence"/>
</dbReference>
<dbReference type="OrthoDB" id="3808044at2"/>
<feature type="transmembrane region" description="Helical" evidence="2">
    <location>
        <begin position="127"/>
        <end position="153"/>
    </location>
</feature>
<reference evidence="4 5" key="1">
    <citation type="submission" date="2019-09" db="EMBL/GenBank/DDBJ databases">
        <title>Goodfellowia gen. nov., a new genus of the Pseudonocardineae related to Actinoalloteichus, containing Goodfellowia coeruleoviolacea gen. nov., comb. nov. gen. nov., comb. nov.</title>
        <authorList>
            <person name="Labeda D."/>
        </authorList>
    </citation>
    <scope>NUCLEOTIDE SEQUENCE [LARGE SCALE GENOMIC DNA]</scope>
    <source>
        <strain evidence="4 5">AN110305</strain>
    </source>
</reference>
<dbReference type="AlphaFoldDB" id="A0A5B2X6S7"/>
<accession>A0A5B2X6S7</accession>
<organism evidence="4 5">
    <name type="scientific">Solihabitans fulvus</name>
    <dbReference type="NCBI Taxonomy" id="1892852"/>
    <lineage>
        <taxon>Bacteria</taxon>
        <taxon>Bacillati</taxon>
        <taxon>Actinomycetota</taxon>
        <taxon>Actinomycetes</taxon>
        <taxon>Pseudonocardiales</taxon>
        <taxon>Pseudonocardiaceae</taxon>
        <taxon>Solihabitans</taxon>
    </lineage>
</organism>
<keyword evidence="2" id="KW-0812">Transmembrane</keyword>
<dbReference type="Gene3D" id="2.60.120.260">
    <property type="entry name" value="Galactose-binding domain-like"/>
    <property type="match status" value="1"/>
</dbReference>
<feature type="domain" description="NAD glycohydrolase translocation F5/8 type C" evidence="3">
    <location>
        <begin position="198"/>
        <end position="309"/>
    </location>
</feature>
<name>A0A5B2X6S7_9PSEU</name>
<comment type="caution">
    <text evidence="4">The sequence shown here is derived from an EMBL/GenBank/DDBJ whole genome shotgun (WGS) entry which is preliminary data.</text>
</comment>
<evidence type="ECO:0000259" key="3">
    <source>
        <dbReference type="Pfam" id="PF25302"/>
    </source>
</evidence>
<dbReference type="Pfam" id="PF25302">
    <property type="entry name" value="NADase_transloc"/>
    <property type="match status" value="1"/>
</dbReference>
<protein>
    <submittedName>
        <fullName evidence="4">Zinc ribbon domain-containing protein</fullName>
    </submittedName>
</protein>
<evidence type="ECO:0000313" key="5">
    <source>
        <dbReference type="Proteomes" id="UP000323454"/>
    </source>
</evidence>
<dbReference type="EMBL" id="VUOB01000041">
    <property type="protein sequence ID" value="KAA2258799.1"/>
    <property type="molecule type" value="Genomic_DNA"/>
</dbReference>
<keyword evidence="2" id="KW-1133">Transmembrane helix</keyword>
<dbReference type="SUPFAM" id="SSF49785">
    <property type="entry name" value="Galactose-binding domain-like"/>
    <property type="match status" value="1"/>
</dbReference>
<gene>
    <name evidence="4" type="ORF">F0L68_23540</name>
</gene>
<proteinExistence type="predicted"/>